<name>A0A834I8E0_RHYFE</name>
<dbReference type="Proteomes" id="UP000625711">
    <property type="component" value="Unassembled WGS sequence"/>
</dbReference>
<evidence type="ECO:0000313" key="2">
    <source>
        <dbReference type="EMBL" id="KAF7274954.1"/>
    </source>
</evidence>
<protein>
    <submittedName>
        <fullName evidence="2">Uncharacterized protein</fullName>
    </submittedName>
</protein>
<dbReference type="EMBL" id="JAACXV010011734">
    <property type="protein sequence ID" value="KAF7274954.1"/>
    <property type="molecule type" value="Genomic_DNA"/>
</dbReference>
<proteinExistence type="predicted"/>
<dbReference type="AlphaFoldDB" id="A0A834I8E0"/>
<sequence length="88" mass="9884">EIGSVHLTLIQKADEVKKKREAGERECDEDGGIETEKITSHPANPFLSQFPGRVRAGFPFFPGPDIYGFLIRALCAMEMGRCDKRARF</sequence>
<feature type="region of interest" description="Disordered" evidence="1">
    <location>
        <begin position="21"/>
        <end position="42"/>
    </location>
</feature>
<organism evidence="2 3">
    <name type="scientific">Rhynchophorus ferrugineus</name>
    <name type="common">Red palm weevil</name>
    <name type="synonym">Curculio ferrugineus</name>
    <dbReference type="NCBI Taxonomy" id="354439"/>
    <lineage>
        <taxon>Eukaryota</taxon>
        <taxon>Metazoa</taxon>
        <taxon>Ecdysozoa</taxon>
        <taxon>Arthropoda</taxon>
        <taxon>Hexapoda</taxon>
        <taxon>Insecta</taxon>
        <taxon>Pterygota</taxon>
        <taxon>Neoptera</taxon>
        <taxon>Endopterygota</taxon>
        <taxon>Coleoptera</taxon>
        <taxon>Polyphaga</taxon>
        <taxon>Cucujiformia</taxon>
        <taxon>Curculionidae</taxon>
        <taxon>Dryophthorinae</taxon>
        <taxon>Rhynchophorus</taxon>
    </lineage>
</organism>
<feature type="non-terminal residue" evidence="2">
    <location>
        <position position="1"/>
    </location>
</feature>
<reference evidence="2" key="1">
    <citation type="submission" date="2020-08" db="EMBL/GenBank/DDBJ databases">
        <title>Genome sequencing and assembly of the red palm weevil Rhynchophorus ferrugineus.</title>
        <authorList>
            <person name="Dias G.B."/>
            <person name="Bergman C.M."/>
            <person name="Manee M."/>
        </authorList>
    </citation>
    <scope>NUCLEOTIDE SEQUENCE</scope>
    <source>
        <strain evidence="2">AA-2017</strain>
        <tissue evidence="2">Whole larva</tissue>
    </source>
</reference>
<comment type="caution">
    <text evidence="2">The sequence shown here is derived from an EMBL/GenBank/DDBJ whole genome shotgun (WGS) entry which is preliminary data.</text>
</comment>
<gene>
    <name evidence="2" type="ORF">GWI33_012383</name>
</gene>
<accession>A0A834I8E0</accession>
<keyword evidence="3" id="KW-1185">Reference proteome</keyword>
<evidence type="ECO:0000256" key="1">
    <source>
        <dbReference type="SAM" id="MobiDB-lite"/>
    </source>
</evidence>
<evidence type="ECO:0000313" key="3">
    <source>
        <dbReference type="Proteomes" id="UP000625711"/>
    </source>
</evidence>